<organism evidence="1 2">
    <name type="scientific">Caldifermentibacillus hisashii</name>
    <dbReference type="NCBI Taxonomy" id="996558"/>
    <lineage>
        <taxon>Bacteria</taxon>
        <taxon>Bacillati</taxon>
        <taxon>Bacillota</taxon>
        <taxon>Bacilli</taxon>
        <taxon>Bacillales</taxon>
        <taxon>Bacillaceae</taxon>
        <taxon>Caldifermentibacillus</taxon>
    </lineage>
</organism>
<protein>
    <submittedName>
        <fullName evidence="1">Uncharacterized protein</fullName>
    </submittedName>
</protein>
<dbReference type="EMBL" id="JBBYAK010000002">
    <property type="protein sequence ID" value="MEL3959366.1"/>
    <property type="molecule type" value="Genomic_DNA"/>
</dbReference>
<keyword evidence="2" id="KW-1185">Reference proteome</keyword>
<reference evidence="1 2" key="1">
    <citation type="submission" date="2024-03" db="EMBL/GenBank/DDBJ databases">
        <title>Bacilli Hybrid Assemblies.</title>
        <authorList>
            <person name="Kovac J."/>
        </authorList>
    </citation>
    <scope>NUCLEOTIDE SEQUENCE [LARGE SCALE GENOMIC DNA]</scope>
    <source>
        <strain evidence="1 2">FSL M8-0022</strain>
    </source>
</reference>
<dbReference type="RefSeq" id="WP_342021004.1">
    <property type="nucleotide sequence ID" value="NZ_JBBYAK010000002.1"/>
</dbReference>
<evidence type="ECO:0000313" key="1">
    <source>
        <dbReference type="EMBL" id="MEL3959366.1"/>
    </source>
</evidence>
<name>A0ABU9K2Q8_9BACI</name>
<gene>
    <name evidence="1" type="ORF">NST17_19625</name>
</gene>
<sequence length="113" mass="13178">MNAIQFRQKREELNNFLKSIPENLKKEYLNYTVEDNKIFGVPVKGQQIYANALNSIDNIDLHKQYIVSKLDLLNLQNSLFGQGDPKLNKKIKNYKLQLKRLNNAIKKINTMAN</sequence>
<accession>A0ABU9K2Q8</accession>
<dbReference type="Proteomes" id="UP001459714">
    <property type="component" value="Unassembled WGS sequence"/>
</dbReference>
<evidence type="ECO:0000313" key="2">
    <source>
        <dbReference type="Proteomes" id="UP001459714"/>
    </source>
</evidence>
<comment type="caution">
    <text evidence="1">The sequence shown here is derived from an EMBL/GenBank/DDBJ whole genome shotgun (WGS) entry which is preliminary data.</text>
</comment>
<proteinExistence type="predicted"/>